<organism evidence="1 2">
    <name type="scientific">Linnemannia gamsii</name>
    <dbReference type="NCBI Taxonomy" id="64522"/>
    <lineage>
        <taxon>Eukaryota</taxon>
        <taxon>Fungi</taxon>
        <taxon>Fungi incertae sedis</taxon>
        <taxon>Mucoromycota</taxon>
        <taxon>Mortierellomycotina</taxon>
        <taxon>Mortierellomycetes</taxon>
        <taxon>Mortierellales</taxon>
        <taxon>Mortierellaceae</taxon>
        <taxon>Linnemannia</taxon>
    </lineage>
</organism>
<name>A0A9P6QTP5_9FUNG</name>
<reference evidence="1" key="1">
    <citation type="journal article" date="2020" name="Fungal Divers.">
        <title>Resolving the Mortierellaceae phylogeny through synthesis of multi-gene phylogenetics and phylogenomics.</title>
        <authorList>
            <person name="Vandepol N."/>
            <person name="Liber J."/>
            <person name="Desiro A."/>
            <person name="Na H."/>
            <person name="Kennedy M."/>
            <person name="Barry K."/>
            <person name="Grigoriev I.V."/>
            <person name="Miller A.N."/>
            <person name="O'Donnell K."/>
            <person name="Stajich J.E."/>
            <person name="Bonito G."/>
        </authorList>
    </citation>
    <scope>NUCLEOTIDE SEQUENCE</scope>
    <source>
        <strain evidence="1">NVP60</strain>
    </source>
</reference>
<dbReference type="EMBL" id="JAAAIN010001758">
    <property type="protein sequence ID" value="KAG0300411.1"/>
    <property type="molecule type" value="Genomic_DNA"/>
</dbReference>
<protein>
    <submittedName>
        <fullName evidence="1">Uncharacterized protein</fullName>
    </submittedName>
</protein>
<dbReference type="Proteomes" id="UP000823405">
    <property type="component" value="Unassembled WGS sequence"/>
</dbReference>
<comment type="caution">
    <text evidence="1">The sequence shown here is derived from an EMBL/GenBank/DDBJ whole genome shotgun (WGS) entry which is preliminary data.</text>
</comment>
<keyword evidence="2" id="KW-1185">Reference proteome</keyword>
<evidence type="ECO:0000313" key="1">
    <source>
        <dbReference type="EMBL" id="KAG0300411.1"/>
    </source>
</evidence>
<evidence type="ECO:0000313" key="2">
    <source>
        <dbReference type="Proteomes" id="UP000823405"/>
    </source>
</evidence>
<sequence>MVPKPVCIWFGSDPSRSMLFPSKTTCKEGEWVTDFAFYETTMAGTSRNVRDPLAEPDDH</sequence>
<dbReference type="AlphaFoldDB" id="A0A9P6QTP5"/>
<proteinExistence type="predicted"/>
<gene>
    <name evidence="1" type="ORF">BGZ97_003238</name>
</gene>
<accession>A0A9P6QTP5</accession>
<feature type="non-terminal residue" evidence="1">
    <location>
        <position position="59"/>
    </location>
</feature>